<dbReference type="EMBL" id="BMAV01003425">
    <property type="protein sequence ID" value="GFY43001.1"/>
    <property type="molecule type" value="Genomic_DNA"/>
</dbReference>
<gene>
    <name evidence="1" type="ORF">TNIN_396051</name>
</gene>
<keyword evidence="2" id="KW-1185">Reference proteome</keyword>
<proteinExistence type="predicted"/>
<accession>A0A8X6X020</accession>
<name>A0A8X6X020_9ARAC</name>
<organism evidence="1 2">
    <name type="scientific">Trichonephila inaurata madagascariensis</name>
    <dbReference type="NCBI Taxonomy" id="2747483"/>
    <lineage>
        <taxon>Eukaryota</taxon>
        <taxon>Metazoa</taxon>
        <taxon>Ecdysozoa</taxon>
        <taxon>Arthropoda</taxon>
        <taxon>Chelicerata</taxon>
        <taxon>Arachnida</taxon>
        <taxon>Araneae</taxon>
        <taxon>Araneomorphae</taxon>
        <taxon>Entelegynae</taxon>
        <taxon>Araneoidea</taxon>
        <taxon>Nephilidae</taxon>
        <taxon>Trichonephila</taxon>
        <taxon>Trichonephila inaurata</taxon>
    </lineage>
</organism>
<sequence>MDIRKCWRGFRAATAPSFRPSLDPLMSRGTIQVKSIVFSPPAFYLLDGRFPTLSSLWLFNLHNKASDGVEDVRGLRTPQSLGRKGVNLSEDVVTLIPGVLY</sequence>
<protein>
    <submittedName>
        <fullName evidence="1">Uncharacterized protein</fullName>
    </submittedName>
</protein>
<comment type="caution">
    <text evidence="1">The sequence shown here is derived from an EMBL/GenBank/DDBJ whole genome shotgun (WGS) entry which is preliminary data.</text>
</comment>
<dbReference type="Proteomes" id="UP000886998">
    <property type="component" value="Unassembled WGS sequence"/>
</dbReference>
<evidence type="ECO:0000313" key="1">
    <source>
        <dbReference type="EMBL" id="GFY43001.1"/>
    </source>
</evidence>
<dbReference type="AlphaFoldDB" id="A0A8X6X020"/>
<reference evidence="1" key="1">
    <citation type="submission" date="2020-08" db="EMBL/GenBank/DDBJ databases">
        <title>Multicomponent nature underlies the extraordinary mechanical properties of spider dragline silk.</title>
        <authorList>
            <person name="Kono N."/>
            <person name="Nakamura H."/>
            <person name="Mori M."/>
            <person name="Yoshida Y."/>
            <person name="Ohtoshi R."/>
            <person name="Malay A.D."/>
            <person name="Moran D.A.P."/>
            <person name="Tomita M."/>
            <person name="Numata K."/>
            <person name="Arakawa K."/>
        </authorList>
    </citation>
    <scope>NUCLEOTIDE SEQUENCE</scope>
</reference>
<evidence type="ECO:0000313" key="2">
    <source>
        <dbReference type="Proteomes" id="UP000886998"/>
    </source>
</evidence>